<accession>A0A8K1CS44</accession>
<feature type="transmembrane region" description="Helical" evidence="3">
    <location>
        <begin position="12"/>
        <end position="30"/>
    </location>
</feature>
<evidence type="ECO:0000256" key="1">
    <source>
        <dbReference type="ARBA" id="ARBA00004173"/>
    </source>
</evidence>
<protein>
    <submittedName>
        <fullName evidence="4">Uncharacterized protein</fullName>
    </submittedName>
</protein>
<keyword evidence="2" id="KW-0496">Mitochondrion</keyword>
<dbReference type="Proteomes" id="UP000794436">
    <property type="component" value="Unassembled WGS sequence"/>
</dbReference>
<comment type="subcellular location">
    <subcellularLocation>
        <location evidence="1">Mitochondrion</location>
    </subcellularLocation>
</comment>
<dbReference type="AlphaFoldDB" id="A0A8K1CS44"/>
<dbReference type="OrthoDB" id="186013at2759"/>
<dbReference type="SUPFAM" id="SSF81406">
    <property type="entry name" value="Mitochondrial cytochrome c oxidase subunit IV"/>
    <property type="match status" value="1"/>
</dbReference>
<dbReference type="GO" id="GO:0005739">
    <property type="term" value="C:mitochondrion"/>
    <property type="evidence" value="ECO:0007669"/>
    <property type="project" value="UniProtKB-SubCell"/>
</dbReference>
<name>A0A8K1CS44_PYTOL</name>
<reference evidence="4" key="1">
    <citation type="submission" date="2019-03" db="EMBL/GenBank/DDBJ databases">
        <title>Long read genome sequence of the mycoparasitic Pythium oligandrum ATCC 38472 isolated from sugarbeet rhizosphere.</title>
        <authorList>
            <person name="Gaulin E."/>
        </authorList>
    </citation>
    <scope>NUCLEOTIDE SEQUENCE</scope>
    <source>
        <strain evidence="4">ATCC 38472_TT</strain>
    </source>
</reference>
<evidence type="ECO:0000313" key="4">
    <source>
        <dbReference type="EMBL" id="TMW67313.1"/>
    </source>
</evidence>
<dbReference type="GO" id="GO:0006123">
    <property type="term" value="P:mitochondrial electron transport, cytochrome c to oxygen"/>
    <property type="evidence" value="ECO:0007669"/>
    <property type="project" value="InterPro"/>
</dbReference>
<keyword evidence="3" id="KW-0812">Transmembrane</keyword>
<dbReference type="Pfam" id="PF02936">
    <property type="entry name" value="COX4"/>
    <property type="match status" value="1"/>
</dbReference>
<organism evidence="4 5">
    <name type="scientific">Pythium oligandrum</name>
    <name type="common">Mycoparasitic fungus</name>
    <dbReference type="NCBI Taxonomy" id="41045"/>
    <lineage>
        <taxon>Eukaryota</taxon>
        <taxon>Sar</taxon>
        <taxon>Stramenopiles</taxon>
        <taxon>Oomycota</taxon>
        <taxon>Peronosporomycetes</taxon>
        <taxon>Pythiales</taxon>
        <taxon>Pythiaceae</taxon>
        <taxon>Pythium</taxon>
    </lineage>
</organism>
<keyword evidence="3" id="KW-1133">Transmembrane helix</keyword>
<dbReference type="EMBL" id="SPLM01000005">
    <property type="protein sequence ID" value="TMW67313.1"/>
    <property type="molecule type" value="Genomic_DNA"/>
</dbReference>
<gene>
    <name evidence="4" type="ORF">Poli38472_012429</name>
</gene>
<evidence type="ECO:0000313" key="5">
    <source>
        <dbReference type="Proteomes" id="UP000794436"/>
    </source>
</evidence>
<dbReference type="InterPro" id="IPR004203">
    <property type="entry name" value="Cyt_c_oxidase_su4_fam"/>
</dbReference>
<comment type="caution">
    <text evidence="4">The sequence shown here is derived from an EMBL/GenBank/DDBJ whole genome shotgun (WGS) entry which is preliminary data.</text>
</comment>
<sequence>MLFAAVKNLPKTQAIVGTISGVFALSYVCWAADRYSGKDYGGAAPGEPHTTSAEWQAASVEYAKAQKANPIRHFRE</sequence>
<keyword evidence="3" id="KW-0472">Membrane</keyword>
<evidence type="ECO:0000256" key="3">
    <source>
        <dbReference type="SAM" id="Phobius"/>
    </source>
</evidence>
<evidence type="ECO:0000256" key="2">
    <source>
        <dbReference type="ARBA" id="ARBA00023128"/>
    </source>
</evidence>
<keyword evidence="5" id="KW-1185">Reference proteome</keyword>
<dbReference type="InterPro" id="IPR036639">
    <property type="entry name" value="Cyt_c_oxidase_su4_sf"/>
</dbReference>
<dbReference type="GO" id="GO:0045277">
    <property type="term" value="C:respiratory chain complex IV"/>
    <property type="evidence" value="ECO:0007669"/>
    <property type="project" value="InterPro"/>
</dbReference>
<dbReference type="Gene3D" id="1.10.442.10">
    <property type="entry name" value="Cytochrome c oxidase subunit IV"/>
    <property type="match status" value="1"/>
</dbReference>
<proteinExistence type="predicted"/>